<dbReference type="PANTHER" id="PTHR43011:SF1">
    <property type="entry name" value="IRON-SULFUR CLUSTER ASSEMBLY 2 HOMOLOG, MITOCHONDRIAL"/>
    <property type="match status" value="1"/>
</dbReference>
<dbReference type="SUPFAM" id="SSF89360">
    <property type="entry name" value="HesB-like domain"/>
    <property type="match status" value="1"/>
</dbReference>
<sequence>MISLTDSALNAVKSALVRSGKDGAGFRVKAEAGGCAGYKYQIGLDAEARDGDIVVDAGDDVRVFVDALSQPLLSGMQIDFVESLEGAGFVFENPNATNSCSCGKSFS</sequence>
<dbReference type="NCBIfam" id="TIGR00049">
    <property type="entry name" value="iron-sulfur cluster assembly accessory protein"/>
    <property type="match status" value="1"/>
</dbReference>
<dbReference type="RefSeq" id="WP_407341089.1">
    <property type="nucleotide sequence ID" value="NZ_CP136862.1"/>
</dbReference>
<reference evidence="2 3" key="1">
    <citation type="submission" date="2023-10" db="EMBL/GenBank/DDBJ databases">
        <title>Novel methanotroph of the genus Methylocapsa from a subarctic wetland.</title>
        <authorList>
            <person name="Belova S.E."/>
            <person name="Oshkin I.Y."/>
            <person name="Miroshnikov K."/>
            <person name="Dedysh S.N."/>
        </authorList>
    </citation>
    <scope>NUCLEOTIDE SEQUENCE [LARGE SCALE GENOMIC DNA]</scope>
    <source>
        <strain evidence="2 3">RX1</strain>
    </source>
</reference>
<dbReference type="EMBL" id="CP136862">
    <property type="protein sequence ID" value="WOJ91502.1"/>
    <property type="molecule type" value="Genomic_DNA"/>
</dbReference>
<evidence type="ECO:0000313" key="2">
    <source>
        <dbReference type="EMBL" id="WOJ91502.1"/>
    </source>
</evidence>
<dbReference type="PANTHER" id="PTHR43011">
    <property type="entry name" value="IRON-SULFUR CLUSTER ASSEMBLY 2 HOMOLOG, MITOCHONDRIAL"/>
    <property type="match status" value="1"/>
</dbReference>
<dbReference type="InterPro" id="IPR017870">
    <property type="entry name" value="FeS_cluster_insertion_CS"/>
</dbReference>
<name>A0ABZ0HXJ2_9HYPH</name>
<gene>
    <name evidence="2" type="ORF">RZS28_09205</name>
</gene>
<feature type="domain" description="Core" evidence="1">
    <location>
        <begin position="2"/>
        <end position="104"/>
    </location>
</feature>
<dbReference type="PROSITE" id="PS01152">
    <property type="entry name" value="HESB"/>
    <property type="match status" value="1"/>
</dbReference>
<organism evidence="2 3">
    <name type="scientific">Methylocapsa polymorpha</name>
    <dbReference type="NCBI Taxonomy" id="3080828"/>
    <lineage>
        <taxon>Bacteria</taxon>
        <taxon>Pseudomonadati</taxon>
        <taxon>Pseudomonadota</taxon>
        <taxon>Alphaproteobacteria</taxon>
        <taxon>Hyphomicrobiales</taxon>
        <taxon>Beijerinckiaceae</taxon>
        <taxon>Methylocapsa</taxon>
    </lineage>
</organism>
<proteinExistence type="predicted"/>
<dbReference type="InterPro" id="IPR016092">
    <property type="entry name" value="ATAP"/>
</dbReference>
<keyword evidence="3" id="KW-1185">Reference proteome</keyword>
<evidence type="ECO:0000313" key="3">
    <source>
        <dbReference type="Proteomes" id="UP001626536"/>
    </source>
</evidence>
<dbReference type="Pfam" id="PF01521">
    <property type="entry name" value="Fe-S_biosyn"/>
    <property type="match status" value="1"/>
</dbReference>
<dbReference type="InterPro" id="IPR000361">
    <property type="entry name" value="ATAP_core_dom"/>
</dbReference>
<dbReference type="Proteomes" id="UP001626536">
    <property type="component" value="Chromosome"/>
</dbReference>
<dbReference type="InterPro" id="IPR035903">
    <property type="entry name" value="HesB-like_dom_sf"/>
</dbReference>
<dbReference type="Gene3D" id="2.60.300.12">
    <property type="entry name" value="HesB-like domain"/>
    <property type="match status" value="1"/>
</dbReference>
<accession>A0ABZ0HXJ2</accession>
<protein>
    <submittedName>
        <fullName evidence="2">Iron-sulfur cluster assembly accessory protein</fullName>
    </submittedName>
</protein>
<evidence type="ECO:0000259" key="1">
    <source>
        <dbReference type="Pfam" id="PF01521"/>
    </source>
</evidence>